<feature type="transmembrane region" description="Helical" evidence="7">
    <location>
        <begin position="522"/>
        <end position="543"/>
    </location>
</feature>
<dbReference type="InterPro" id="IPR051679">
    <property type="entry name" value="DASS-Related_Transporters"/>
</dbReference>
<dbReference type="PANTHER" id="PTHR43652:SF2">
    <property type="entry name" value="BASIC AMINO ACID ANTIPORTER YFCC-RELATED"/>
    <property type="match status" value="1"/>
</dbReference>
<gene>
    <name evidence="9" type="ORF">KME65_07390</name>
</gene>
<comment type="caution">
    <text evidence="9">The sequence shown here is derived from an EMBL/GenBank/DDBJ whole genome shotgun (WGS) entry which is preliminary data.</text>
</comment>
<dbReference type="EMBL" id="JAHHGM010000005">
    <property type="protein sequence ID" value="MBT2988775.1"/>
    <property type="molecule type" value="Genomic_DNA"/>
</dbReference>
<feature type="transmembrane region" description="Helical" evidence="7">
    <location>
        <begin position="6"/>
        <end position="24"/>
    </location>
</feature>
<evidence type="ECO:0000256" key="4">
    <source>
        <dbReference type="ARBA" id="ARBA00022737"/>
    </source>
</evidence>
<organism evidence="9 10">
    <name type="scientific">Candidatus Thiodiazotropha taylori</name>
    <dbReference type="NCBI Taxonomy" id="2792791"/>
    <lineage>
        <taxon>Bacteria</taxon>
        <taxon>Pseudomonadati</taxon>
        <taxon>Pseudomonadota</taxon>
        <taxon>Gammaproteobacteria</taxon>
        <taxon>Chromatiales</taxon>
        <taxon>Sedimenticolaceae</taxon>
        <taxon>Candidatus Thiodiazotropha</taxon>
    </lineage>
</organism>
<feature type="transmembrane region" description="Helical" evidence="7">
    <location>
        <begin position="404"/>
        <end position="432"/>
    </location>
</feature>
<evidence type="ECO:0000313" key="9">
    <source>
        <dbReference type="EMBL" id="MBT2988775.1"/>
    </source>
</evidence>
<dbReference type="FunFam" id="3.30.70.1450:FF:000009">
    <property type="entry name" value="SLC13 family permease"/>
    <property type="match status" value="1"/>
</dbReference>
<dbReference type="GO" id="GO:0006813">
    <property type="term" value="P:potassium ion transport"/>
    <property type="evidence" value="ECO:0007669"/>
    <property type="project" value="InterPro"/>
</dbReference>
<dbReference type="PANTHER" id="PTHR43652">
    <property type="entry name" value="BASIC AMINO ACID ANTIPORTER YFCC-RELATED"/>
    <property type="match status" value="1"/>
</dbReference>
<dbReference type="PROSITE" id="PS01271">
    <property type="entry name" value="NA_SULFATE"/>
    <property type="match status" value="1"/>
</dbReference>
<keyword evidence="3 7" id="KW-0812">Transmembrane</keyword>
<dbReference type="InterPro" id="IPR004680">
    <property type="entry name" value="Cit_transptr-like_dom"/>
</dbReference>
<name>A0A944QUE3_9GAMM</name>
<dbReference type="AlphaFoldDB" id="A0A944QUE3"/>
<feature type="transmembrane region" description="Helical" evidence="7">
    <location>
        <begin position="475"/>
        <end position="502"/>
    </location>
</feature>
<keyword evidence="5 7" id="KW-1133">Transmembrane helix</keyword>
<evidence type="ECO:0000259" key="8">
    <source>
        <dbReference type="PROSITE" id="PS51202"/>
    </source>
</evidence>
<keyword evidence="6 7" id="KW-0472">Membrane</keyword>
<dbReference type="InterPro" id="IPR006037">
    <property type="entry name" value="RCK_C"/>
</dbReference>
<feature type="transmembrane region" description="Helical" evidence="7">
    <location>
        <begin position="564"/>
        <end position="587"/>
    </location>
</feature>
<dbReference type="Proteomes" id="UP000770889">
    <property type="component" value="Unassembled WGS sequence"/>
</dbReference>
<feature type="transmembrane region" description="Helical" evidence="7">
    <location>
        <begin position="135"/>
        <end position="153"/>
    </location>
</feature>
<evidence type="ECO:0000256" key="5">
    <source>
        <dbReference type="ARBA" id="ARBA00022989"/>
    </source>
</evidence>
<dbReference type="Pfam" id="PF02080">
    <property type="entry name" value="TrkA_C"/>
    <property type="match status" value="2"/>
</dbReference>
<protein>
    <submittedName>
        <fullName evidence="9">SLC13 family permease</fullName>
    </submittedName>
</protein>
<evidence type="ECO:0000256" key="2">
    <source>
        <dbReference type="ARBA" id="ARBA00022448"/>
    </source>
</evidence>
<feature type="domain" description="RCK C-terminal" evidence="8">
    <location>
        <begin position="205"/>
        <end position="290"/>
    </location>
</feature>
<evidence type="ECO:0000256" key="6">
    <source>
        <dbReference type="ARBA" id="ARBA00023136"/>
    </source>
</evidence>
<evidence type="ECO:0000313" key="10">
    <source>
        <dbReference type="Proteomes" id="UP000770889"/>
    </source>
</evidence>
<sequence length="589" mass="63760">MAWEGWFVLFIISLCFGLMATNRFSPDLVLMGGLTLLLISDIITPTEALAGLANESMVTIAVLYVVITGFRETGGINWIVDSVLGIPKSLSHAQIKLMAPVAAMSAFLNNTPIVAIFMPAVDEWAKRHRLSVSKLLLPLSYAAIAGGTCTLIGTSTNLVVNGLLSTETELPAFGIFDIAWVGVPVTLAVFGYVIASQRWLLPERRPVISTYSDAREYTVEMVVEDKSPLVGKSIEKAGLRQLPGLYLIEIEREGRILTAVPPYECLQSGDHLVFVGIVDSVVDLQRIAGLKPATNQIFKLDSTRVDRCLTEAVISNTSPLIGKTIREGRFRSNYNAAIIAVARSGEKINKKIGDIKLQAGDTLLLVSHPDFFQQHHNSRDFFLVSSLCDLQPVRHKRAPIAMTILFLMVGVIALGWLGILQAVMLAAGLMILTRCTTGRIARRAVDWEVLIVIAASFGIAKALQNSGAAAVIAEWLLSFTLGSPWMALGTIFVLTALFTALATNNAAAVIMFPIALYAADSLAVSFLPFAVTIMVAASASFATPISYQTNLMVYGAGGYRFKDYLYFGGPLTLLIGILTVALTPLIWEF</sequence>
<feature type="transmembrane region" description="Helical" evidence="7">
    <location>
        <begin position="173"/>
        <end position="195"/>
    </location>
</feature>
<keyword evidence="4" id="KW-0677">Repeat</keyword>
<evidence type="ECO:0000256" key="3">
    <source>
        <dbReference type="ARBA" id="ARBA00022692"/>
    </source>
</evidence>
<evidence type="ECO:0000256" key="7">
    <source>
        <dbReference type="SAM" id="Phobius"/>
    </source>
</evidence>
<accession>A0A944QUE3</accession>
<dbReference type="GO" id="GO:0008324">
    <property type="term" value="F:monoatomic cation transmembrane transporter activity"/>
    <property type="evidence" value="ECO:0007669"/>
    <property type="project" value="InterPro"/>
</dbReference>
<evidence type="ECO:0000256" key="1">
    <source>
        <dbReference type="ARBA" id="ARBA00004141"/>
    </source>
</evidence>
<reference evidence="9 10" key="1">
    <citation type="submission" date="2021-05" db="EMBL/GenBank/DDBJ databases">
        <title>Genetic and Functional Diversity in Clade A Lucinid endosymbionts from the Bahamas.</title>
        <authorList>
            <person name="Giani N.M."/>
            <person name="Engel A.S."/>
            <person name="Campbell B.J."/>
        </authorList>
    </citation>
    <scope>NUCLEOTIDE SEQUENCE [LARGE SCALE GENOMIC DNA]</scope>
    <source>
        <strain evidence="9">LUC16012Gg_MoonRockCtena</strain>
    </source>
</reference>
<dbReference type="InterPro" id="IPR036721">
    <property type="entry name" value="RCK_C_sf"/>
</dbReference>
<dbReference type="Pfam" id="PF03600">
    <property type="entry name" value="CitMHS"/>
    <property type="match status" value="1"/>
</dbReference>
<proteinExistence type="predicted"/>
<dbReference type="SUPFAM" id="SSF116726">
    <property type="entry name" value="TrkA C-terminal domain-like"/>
    <property type="match status" value="2"/>
</dbReference>
<dbReference type="InterPro" id="IPR031312">
    <property type="entry name" value="Na/sul_symport_CS"/>
</dbReference>
<comment type="subcellular location">
    <subcellularLocation>
        <location evidence="1">Membrane</location>
        <topology evidence="1">Multi-pass membrane protein</topology>
    </subcellularLocation>
</comment>
<feature type="domain" description="RCK C-terminal" evidence="8">
    <location>
        <begin position="295"/>
        <end position="381"/>
    </location>
</feature>
<dbReference type="PROSITE" id="PS51202">
    <property type="entry name" value="RCK_C"/>
    <property type="match status" value="2"/>
</dbReference>
<keyword evidence="2" id="KW-0813">Transport</keyword>
<dbReference type="Gene3D" id="3.30.70.1450">
    <property type="entry name" value="Regulator of K+ conductance, C-terminal domain"/>
    <property type="match status" value="2"/>
</dbReference>
<dbReference type="GO" id="GO:0005886">
    <property type="term" value="C:plasma membrane"/>
    <property type="evidence" value="ECO:0007669"/>
    <property type="project" value="TreeGrafter"/>
</dbReference>